<dbReference type="InterPro" id="IPR011009">
    <property type="entry name" value="Kinase-like_dom_sf"/>
</dbReference>
<dbReference type="SUPFAM" id="SSF56112">
    <property type="entry name" value="Protein kinase-like (PK-like)"/>
    <property type="match status" value="1"/>
</dbReference>
<protein>
    <recommendedName>
        <fullName evidence="1">Protein kinase domain-containing protein</fullName>
    </recommendedName>
</protein>
<dbReference type="Gene3D" id="1.10.510.10">
    <property type="entry name" value="Transferase(Phosphotransferase) domain 1"/>
    <property type="match status" value="1"/>
</dbReference>
<dbReference type="InterPro" id="IPR000719">
    <property type="entry name" value="Prot_kinase_dom"/>
</dbReference>
<dbReference type="OrthoDB" id="5870821at2759"/>
<dbReference type="AlphaFoldDB" id="A0A6A6R3C5"/>
<accession>A0A6A6R3C5</accession>
<dbReference type="GO" id="GO:0004674">
    <property type="term" value="F:protein serine/threonine kinase activity"/>
    <property type="evidence" value="ECO:0007669"/>
    <property type="project" value="TreeGrafter"/>
</dbReference>
<gene>
    <name evidence="2" type="ORF">BU16DRAFT_579993</name>
</gene>
<reference evidence="2" key="1">
    <citation type="journal article" date="2020" name="Stud. Mycol.">
        <title>101 Dothideomycetes genomes: a test case for predicting lifestyles and emergence of pathogens.</title>
        <authorList>
            <person name="Haridas S."/>
            <person name="Albert R."/>
            <person name="Binder M."/>
            <person name="Bloem J."/>
            <person name="Labutti K."/>
            <person name="Salamov A."/>
            <person name="Andreopoulos B."/>
            <person name="Baker S."/>
            <person name="Barry K."/>
            <person name="Bills G."/>
            <person name="Bluhm B."/>
            <person name="Cannon C."/>
            <person name="Castanera R."/>
            <person name="Culley D."/>
            <person name="Daum C."/>
            <person name="Ezra D."/>
            <person name="Gonzalez J."/>
            <person name="Henrissat B."/>
            <person name="Kuo A."/>
            <person name="Liang C."/>
            <person name="Lipzen A."/>
            <person name="Lutzoni F."/>
            <person name="Magnuson J."/>
            <person name="Mondo S."/>
            <person name="Nolan M."/>
            <person name="Ohm R."/>
            <person name="Pangilinan J."/>
            <person name="Park H.-J."/>
            <person name="Ramirez L."/>
            <person name="Alfaro M."/>
            <person name="Sun H."/>
            <person name="Tritt A."/>
            <person name="Yoshinaga Y."/>
            <person name="Zwiers L.-H."/>
            <person name="Turgeon B."/>
            <person name="Goodwin S."/>
            <person name="Spatafora J."/>
            <person name="Crous P."/>
            <person name="Grigoriev I."/>
        </authorList>
    </citation>
    <scope>NUCLEOTIDE SEQUENCE</scope>
    <source>
        <strain evidence="2">CBS 269.34</strain>
    </source>
</reference>
<feature type="domain" description="Protein kinase" evidence="1">
    <location>
        <begin position="15"/>
        <end position="326"/>
    </location>
</feature>
<dbReference type="GO" id="GO:0044773">
    <property type="term" value="P:mitotic DNA damage checkpoint signaling"/>
    <property type="evidence" value="ECO:0007669"/>
    <property type="project" value="TreeGrafter"/>
</dbReference>
<dbReference type="Pfam" id="PF00069">
    <property type="entry name" value="Pkinase"/>
    <property type="match status" value="1"/>
</dbReference>
<dbReference type="PANTHER" id="PTHR44167">
    <property type="entry name" value="OVARIAN-SPECIFIC SERINE/THREONINE-PROTEIN KINASE LOK-RELATED"/>
    <property type="match status" value="1"/>
</dbReference>
<evidence type="ECO:0000259" key="1">
    <source>
        <dbReference type="PROSITE" id="PS50011"/>
    </source>
</evidence>
<dbReference type="GO" id="GO:0005524">
    <property type="term" value="F:ATP binding"/>
    <property type="evidence" value="ECO:0007669"/>
    <property type="project" value="InterPro"/>
</dbReference>
<sequence>MAGVNIPEVEDPMRYIDVVGAGEGRYGCTYFSLPQTYCEEISNGKVIFSLSEVKAQLCIVKRLKKEDADSKEEIENEVAVLKAVQALELGHLQHRFINLLGSDLQDPTNKPSYAMGVIFGPNVAEFSLTSVRKLGYIPKGFIAHICLQLFEAVACLNRFRIFHGDLHPSNFMLNPSQQHFSGLPDLVLIDFGMSYVADGSTSETGIVCLAVEDASRAYLSIHEIMGLDCSFEMDPEWNPFFSAISYLRFLLAPTEDGEYECPPIDKWRLEDFLGVFGDFAIQQRTDMPGDVLIDIESVMKGFTDANDKKLQAAVHRITSNKGDDAA</sequence>
<keyword evidence="3" id="KW-1185">Reference proteome</keyword>
<name>A0A6A6R3C5_9PEZI</name>
<proteinExistence type="predicted"/>
<organism evidence="2 3">
    <name type="scientific">Lophium mytilinum</name>
    <dbReference type="NCBI Taxonomy" id="390894"/>
    <lineage>
        <taxon>Eukaryota</taxon>
        <taxon>Fungi</taxon>
        <taxon>Dikarya</taxon>
        <taxon>Ascomycota</taxon>
        <taxon>Pezizomycotina</taxon>
        <taxon>Dothideomycetes</taxon>
        <taxon>Pleosporomycetidae</taxon>
        <taxon>Mytilinidiales</taxon>
        <taxon>Mytilinidiaceae</taxon>
        <taxon>Lophium</taxon>
    </lineage>
</organism>
<dbReference type="SMART" id="SM00220">
    <property type="entry name" value="S_TKc"/>
    <property type="match status" value="1"/>
</dbReference>
<evidence type="ECO:0000313" key="2">
    <source>
        <dbReference type="EMBL" id="KAF2498996.1"/>
    </source>
</evidence>
<dbReference type="GO" id="GO:0005634">
    <property type="term" value="C:nucleus"/>
    <property type="evidence" value="ECO:0007669"/>
    <property type="project" value="TreeGrafter"/>
</dbReference>
<dbReference type="EMBL" id="MU004185">
    <property type="protein sequence ID" value="KAF2498996.1"/>
    <property type="molecule type" value="Genomic_DNA"/>
</dbReference>
<evidence type="ECO:0000313" key="3">
    <source>
        <dbReference type="Proteomes" id="UP000799750"/>
    </source>
</evidence>
<dbReference type="PANTHER" id="PTHR44167:SF24">
    <property type="entry name" value="SERINE_THREONINE-PROTEIN KINASE CHK2"/>
    <property type="match status" value="1"/>
</dbReference>
<dbReference type="PROSITE" id="PS50011">
    <property type="entry name" value="PROTEIN_KINASE_DOM"/>
    <property type="match status" value="1"/>
</dbReference>
<dbReference type="Proteomes" id="UP000799750">
    <property type="component" value="Unassembled WGS sequence"/>
</dbReference>